<sequence>MSGAAQNEKSNQVEAIDQAASLSLRILLCFGAGG</sequence>
<keyword evidence="2" id="KW-1185">Reference proteome</keyword>
<comment type="caution">
    <text evidence="1">The sequence shown here is derived from an EMBL/GenBank/DDBJ whole genome shotgun (WGS) entry which is preliminary data.</text>
</comment>
<dbReference type="AlphaFoldDB" id="A0A158APB8"/>
<reference evidence="1" key="1">
    <citation type="submission" date="2016-01" db="EMBL/GenBank/DDBJ databases">
        <authorList>
            <person name="Peeters C."/>
        </authorList>
    </citation>
    <scope>NUCLEOTIDE SEQUENCE [LARGE SCALE GENOMIC DNA]</scope>
    <source>
        <strain evidence="1">LMG 29323</strain>
    </source>
</reference>
<dbReference type="EMBL" id="FCOE02000007">
    <property type="protein sequence ID" value="SAK59593.1"/>
    <property type="molecule type" value="Genomic_DNA"/>
</dbReference>
<accession>A0A158APB8</accession>
<dbReference type="Proteomes" id="UP000054911">
    <property type="component" value="Unassembled WGS sequence"/>
</dbReference>
<evidence type="ECO:0000313" key="2">
    <source>
        <dbReference type="Proteomes" id="UP000054911"/>
    </source>
</evidence>
<name>A0A158APB8_9BURK</name>
<organism evidence="1 2">
    <name type="scientific">Caballeronia pedi</name>
    <dbReference type="NCBI Taxonomy" id="1777141"/>
    <lineage>
        <taxon>Bacteria</taxon>
        <taxon>Pseudomonadati</taxon>
        <taxon>Pseudomonadota</taxon>
        <taxon>Betaproteobacteria</taxon>
        <taxon>Burkholderiales</taxon>
        <taxon>Burkholderiaceae</taxon>
        <taxon>Caballeronia</taxon>
    </lineage>
</organism>
<gene>
    <name evidence="1" type="ORF">AWB80_02503</name>
</gene>
<protein>
    <submittedName>
        <fullName evidence="1">Uncharacterized protein</fullName>
    </submittedName>
</protein>
<evidence type="ECO:0000313" key="1">
    <source>
        <dbReference type="EMBL" id="SAK59593.1"/>
    </source>
</evidence>
<proteinExistence type="predicted"/>